<dbReference type="InterPro" id="IPR021903">
    <property type="entry name" value="DUF3515"/>
</dbReference>
<accession>A0ABW1T1U5</accession>
<gene>
    <name evidence="2" type="ORF">ACFQGU_08005</name>
</gene>
<dbReference type="Proteomes" id="UP001596138">
    <property type="component" value="Unassembled WGS sequence"/>
</dbReference>
<proteinExistence type="predicted"/>
<dbReference type="Pfam" id="PF12028">
    <property type="entry name" value="DUF3515"/>
    <property type="match status" value="1"/>
</dbReference>
<dbReference type="PROSITE" id="PS51257">
    <property type="entry name" value="PROKAR_LIPOPROTEIN"/>
    <property type="match status" value="1"/>
</dbReference>
<sequence length="152" mass="15449">MGRRLVGGIAAAASVLVLTGCSRGLAVPLPDPLPEGAGAYACANFKSNLPDEVVGQTVTAVDPRSSFTAAWGDPAIVVRCGVPVPAALGPTSQLITVDGVDWLPEPLERGYLFTTVGRELNVEVSVPDEYAPEADALVDISPAVAAAITAAP</sequence>
<evidence type="ECO:0000313" key="3">
    <source>
        <dbReference type="Proteomes" id="UP001596138"/>
    </source>
</evidence>
<evidence type="ECO:0000256" key="1">
    <source>
        <dbReference type="SAM" id="SignalP"/>
    </source>
</evidence>
<reference evidence="3" key="1">
    <citation type="journal article" date="2019" name="Int. J. Syst. Evol. Microbiol.">
        <title>The Global Catalogue of Microorganisms (GCM) 10K type strain sequencing project: providing services to taxonomists for standard genome sequencing and annotation.</title>
        <authorList>
            <consortium name="The Broad Institute Genomics Platform"/>
            <consortium name="The Broad Institute Genome Sequencing Center for Infectious Disease"/>
            <person name="Wu L."/>
            <person name="Ma J."/>
        </authorList>
    </citation>
    <scope>NUCLEOTIDE SEQUENCE [LARGE SCALE GENOMIC DNA]</scope>
    <source>
        <strain evidence="3">CGMCC 4.7317</strain>
    </source>
</reference>
<keyword evidence="1" id="KW-0732">Signal</keyword>
<keyword evidence="3" id="KW-1185">Reference proteome</keyword>
<comment type="caution">
    <text evidence="2">The sequence shown here is derived from an EMBL/GenBank/DDBJ whole genome shotgun (WGS) entry which is preliminary data.</text>
</comment>
<evidence type="ECO:0000313" key="2">
    <source>
        <dbReference type="EMBL" id="MFC6237817.1"/>
    </source>
</evidence>
<dbReference type="RefSeq" id="WP_386765465.1">
    <property type="nucleotide sequence ID" value="NZ_JBHSTI010000008.1"/>
</dbReference>
<feature type="chain" id="PRO_5046321649" evidence="1">
    <location>
        <begin position="27"/>
        <end position="152"/>
    </location>
</feature>
<feature type="signal peptide" evidence="1">
    <location>
        <begin position="1"/>
        <end position="26"/>
    </location>
</feature>
<protein>
    <submittedName>
        <fullName evidence="2">DUF3515 domain-containing protein</fullName>
    </submittedName>
</protein>
<name>A0ABW1T1U5_9ACTN</name>
<organism evidence="2 3">
    <name type="scientific">Longivirga aurantiaca</name>
    <dbReference type="NCBI Taxonomy" id="1837743"/>
    <lineage>
        <taxon>Bacteria</taxon>
        <taxon>Bacillati</taxon>
        <taxon>Actinomycetota</taxon>
        <taxon>Actinomycetes</taxon>
        <taxon>Sporichthyales</taxon>
        <taxon>Sporichthyaceae</taxon>
        <taxon>Longivirga</taxon>
    </lineage>
</organism>
<dbReference type="EMBL" id="JBHSTI010000008">
    <property type="protein sequence ID" value="MFC6237817.1"/>
    <property type="molecule type" value="Genomic_DNA"/>
</dbReference>